<reference evidence="2 3" key="1">
    <citation type="submission" date="2020-08" db="EMBL/GenBank/DDBJ databases">
        <title>A Genomic Blueprint of the Chicken Gut Microbiome.</title>
        <authorList>
            <person name="Gilroy R."/>
            <person name="Ravi A."/>
            <person name="Getino M."/>
            <person name="Pursley I."/>
            <person name="Horton D.L."/>
            <person name="Alikhan N.-F."/>
            <person name="Baker D."/>
            <person name="Gharbi K."/>
            <person name="Hall N."/>
            <person name="Watson M."/>
            <person name="Adriaenssens E.M."/>
            <person name="Foster-Nyarko E."/>
            <person name="Jarju S."/>
            <person name="Secka A."/>
            <person name="Antonio M."/>
            <person name="Oren A."/>
            <person name="Chaudhuri R."/>
            <person name="La Ragione R.M."/>
            <person name="Hildebrand F."/>
            <person name="Pallen M.J."/>
        </authorList>
    </citation>
    <scope>NUCLEOTIDE SEQUENCE [LARGE SCALE GENOMIC DNA]</scope>
    <source>
        <strain evidence="2 3">Sa2BUA9</strain>
    </source>
</reference>
<dbReference type="EMBL" id="JACSQO010000004">
    <property type="protein sequence ID" value="MBD7944589.1"/>
    <property type="molecule type" value="Genomic_DNA"/>
</dbReference>
<name>A0ABR8R9W6_9BACI</name>
<dbReference type="Proteomes" id="UP000640786">
    <property type="component" value="Unassembled WGS sequence"/>
</dbReference>
<dbReference type="RefSeq" id="WP_191697177.1">
    <property type="nucleotide sequence ID" value="NZ_JACSQO010000004.1"/>
</dbReference>
<feature type="transmembrane region" description="Helical" evidence="1">
    <location>
        <begin position="61"/>
        <end position="84"/>
    </location>
</feature>
<evidence type="ECO:0000313" key="3">
    <source>
        <dbReference type="Proteomes" id="UP000640786"/>
    </source>
</evidence>
<feature type="transmembrane region" description="Helical" evidence="1">
    <location>
        <begin position="7"/>
        <end position="26"/>
    </location>
</feature>
<gene>
    <name evidence="2" type="ORF">H9650_10720</name>
</gene>
<keyword evidence="3" id="KW-1185">Reference proteome</keyword>
<comment type="caution">
    <text evidence="2">The sequence shown here is derived from an EMBL/GenBank/DDBJ whole genome shotgun (WGS) entry which is preliminary data.</text>
</comment>
<dbReference type="InterPro" id="IPR002169">
    <property type="entry name" value="Peptidase_M9A/M9B"/>
</dbReference>
<feature type="transmembrane region" description="Helical" evidence="1">
    <location>
        <begin position="32"/>
        <end position="49"/>
    </location>
</feature>
<evidence type="ECO:0000313" key="2">
    <source>
        <dbReference type="EMBL" id="MBD7944589.1"/>
    </source>
</evidence>
<keyword evidence="1" id="KW-1133">Transmembrane helix</keyword>
<proteinExistence type="predicted"/>
<accession>A0ABR8R9W6</accession>
<evidence type="ECO:0000256" key="1">
    <source>
        <dbReference type="SAM" id="Phobius"/>
    </source>
</evidence>
<keyword evidence="1" id="KW-0472">Membrane</keyword>
<dbReference type="Pfam" id="PF01752">
    <property type="entry name" value="Peptidase_M9"/>
    <property type="match status" value="1"/>
</dbReference>
<protein>
    <submittedName>
        <fullName evidence="2">Collagenase</fullName>
    </submittedName>
</protein>
<sequence length="342" mass="39824">MKALIIQVLYLLLPIVVGLFVVQMFIEFSSWSYLEYGVLIALFALNYMIIKKIICLKINNLLMTSLFFVGTLLFSIFIGGSIWLNYAEEPYQEITPSSKITNTGEKEIGSIFHIFFNSLIQKDIEKKKIANISYYFAEENIASVNEYSSLLEKEKAKLDLIFGKEVKDPLSIEIYNDPAAIKEISPGAVGYYKRMDQSIHLMKMDEEKKWERILLHEYTHYRIHQFAKINGLSSKMEHLPFWFIEGLSEYVGYQDRVIDPNILRETVDYRLIDTNKTIPSKLEHYKVYLQGYFTVKKLDSLYGTEVLTELLLSKSLDDFYKNFEKTTGKSTIDFQQTLLVNL</sequence>
<keyword evidence="1" id="KW-0812">Transmembrane</keyword>
<organism evidence="2 3">
    <name type="scientific">Psychrobacillus faecigallinarum</name>
    <dbReference type="NCBI Taxonomy" id="2762235"/>
    <lineage>
        <taxon>Bacteria</taxon>
        <taxon>Bacillati</taxon>
        <taxon>Bacillota</taxon>
        <taxon>Bacilli</taxon>
        <taxon>Bacillales</taxon>
        <taxon>Bacillaceae</taxon>
        <taxon>Psychrobacillus</taxon>
    </lineage>
</organism>